<keyword evidence="1" id="KW-0812">Transmembrane</keyword>
<dbReference type="EMBL" id="BAABKQ010000001">
    <property type="protein sequence ID" value="GAA4822710.1"/>
    <property type="molecule type" value="Genomic_DNA"/>
</dbReference>
<evidence type="ECO:0000256" key="1">
    <source>
        <dbReference type="SAM" id="Phobius"/>
    </source>
</evidence>
<accession>A0ABP9CYF2</accession>
<gene>
    <name evidence="2" type="ORF">GCM10023353_34120</name>
</gene>
<comment type="caution">
    <text evidence="2">The sequence shown here is derived from an EMBL/GenBank/DDBJ whole genome shotgun (WGS) entry which is preliminary data.</text>
</comment>
<organism evidence="2 3">
    <name type="scientific">Tomitella cavernea</name>
    <dbReference type="NCBI Taxonomy" id="1387982"/>
    <lineage>
        <taxon>Bacteria</taxon>
        <taxon>Bacillati</taxon>
        <taxon>Actinomycetota</taxon>
        <taxon>Actinomycetes</taxon>
        <taxon>Mycobacteriales</taxon>
        <taxon>Tomitella</taxon>
    </lineage>
</organism>
<proteinExistence type="predicted"/>
<dbReference type="Proteomes" id="UP001500839">
    <property type="component" value="Unassembled WGS sequence"/>
</dbReference>
<feature type="transmembrane region" description="Helical" evidence="1">
    <location>
        <begin position="125"/>
        <end position="147"/>
    </location>
</feature>
<feature type="transmembrane region" description="Helical" evidence="1">
    <location>
        <begin position="34"/>
        <end position="57"/>
    </location>
</feature>
<feature type="transmembrane region" description="Helical" evidence="1">
    <location>
        <begin position="96"/>
        <end position="119"/>
    </location>
</feature>
<protein>
    <submittedName>
        <fullName evidence="2">Uncharacterized protein</fullName>
    </submittedName>
</protein>
<evidence type="ECO:0000313" key="3">
    <source>
        <dbReference type="Proteomes" id="UP001500839"/>
    </source>
</evidence>
<keyword evidence="1" id="KW-0472">Membrane</keyword>
<feature type="transmembrane region" description="Helical" evidence="1">
    <location>
        <begin position="159"/>
        <end position="178"/>
    </location>
</feature>
<name>A0ABP9CYF2_9ACTN</name>
<keyword evidence="3" id="KW-1185">Reference proteome</keyword>
<sequence>MDRDVRQPAGATGAADGVGAADGRETVTLRFPRWSLAFVAAGVAATMGAGILAAATASRPSEFTVWATAYLVLVLGVVQAALGLAAGVLAARPVRAAVVASAFVLFNAGSALVITGTGLDGVVGWNVALVDVGGVALIPAMGLFLYLVRGARSGVWLHLYRVVVAVILISMPIGLILARV</sequence>
<reference evidence="3" key="1">
    <citation type="journal article" date="2019" name="Int. J. Syst. Evol. Microbiol.">
        <title>The Global Catalogue of Microorganisms (GCM) 10K type strain sequencing project: providing services to taxonomists for standard genome sequencing and annotation.</title>
        <authorList>
            <consortium name="The Broad Institute Genomics Platform"/>
            <consortium name="The Broad Institute Genome Sequencing Center for Infectious Disease"/>
            <person name="Wu L."/>
            <person name="Ma J."/>
        </authorList>
    </citation>
    <scope>NUCLEOTIDE SEQUENCE [LARGE SCALE GENOMIC DNA]</scope>
    <source>
        <strain evidence="3">JCM 18542</strain>
    </source>
</reference>
<keyword evidence="1" id="KW-1133">Transmembrane helix</keyword>
<evidence type="ECO:0000313" key="2">
    <source>
        <dbReference type="EMBL" id="GAA4822710.1"/>
    </source>
</evidence>
<feature type="transmembrane region" description="Helical" evidence="1">
    <location>
        <begin position="63"/>
        <end position="89"/>
    </location>
</feature>